<dbReference type="PANTHER" id="PTHR12128">
    <property type="entry name" value="DIHYDRODIPICOLINATE SYNTHASE"/>
    <property type="match status" value="1"/>
</dbReference>
<dbReference type="GO" id="GO:0008840">
    <property type="term" value="F:4-hydroxy-tetrahydrodipicolinate synthase activity"/>
    <property type="evidence" value="ECO:0007669"/>
    <property type="project" value="TreeGrafter"/>
</dbReference>
<feature type="active site" description="Schiff-base intermediate with substrate" evidence="4">
    <location>
        <position position="173"/>
    </location>
</feature>
<reference evidence="5 6" key="1">
    <citation type="submission" date="2019-06" db="EMBL/GenBank/DDBJ databases">
        <title>New taxonomy in bacterial strain CC-CFT640, isolated from vineyard.</title>
        <authorList>
            <person name="Lin S.-Y."/>
            <person name="Tsai C.-F."/>
            <person name="Young C.-C."/>
        </authorList>
    </citation>
    <scope>NUCLEOTIDE SEQUENCE [LARGE SCALE GENOMIC DNA]</scope>
    <source>
        <strain evidence="5 6">CC-CFT640</strain>
    </source>
</reference>
<sequence length="312" mass="32332">MGSVVGKVTREAAAERLKGLFNITVTPFAADGGLDRTGLAQAIERAIAAGYDGVLIGGTYGEFATMTADERASLFRAAMGVVADRVPVLLCSAAADTRVAAELSALAVGLGGIPMVMPPYVSEVTEAQVEAFFRTLCAQLPAVVIYNAPGIGITLAPGLIARLADIPGIVGLKQGELAPTVVDELVGRVGGRIRLFCASDLQMLGPVVAGFDGVSSTNSCALPELIRQVYTALASGDAARAGALQRSWYRYRAFARATGQPQTVKAAMRIRSWNGGHVRAPLTDLAADRVAELEAIMAELLAHPAGTLGRAA</sequence>
<evidence type="ECO:0000256" key="4">
    <source>
        <dbReference type="PIRSR" id="PIRSR001365-1"/>
    </source>
</evidence>
<organism evidence="5 6">
    <name type="scientific">Vineibacter terrae</name>
    <dbReference type="NCBI Taxonomy" id="2586908"/>
    <lineage>
        <taxon>Bacteria</taxon>
        <taxon>Pseudomonadati</taxon>
        <taxon>Pseudomonadota</taxon>
        <taxon>Alphaproteobacteria</taxon>
        <taxon>Hyphomicrobiales</taxon>
        <taxon>Vineibacter</taxon>
    </lineage>
</organism>
<dbReference type="OrthoDB" id="7250010at2"/>
<comment type="caution">
    <text evidence="5">The sequence shown here is derived from an EMBL/GenBank/DDBJ whole genome shotgun (WGS) entry which is preliminary data.</text>
</comment>
<dbReference type="Gene3D" id="3.20.20.70">
    <property type="entry name" value="Aldolase class I"/>
    <property type="match status" value="1"/>
</dbReference>
<dbReference type="PANTHER" id="PTHR12128:SF66">
    <property type="entry name" value="4-HYDROXY-2-OXOGLUTARATE ALDOLASE, MITOCHONDRIAL"/>
    <property type="match status" value="1"/>
</dbReference>
<proteinExistence type="inferred from homology"/>
<keyword evidence="6" id="KW-1185">Reference proteome</keyword>
<dbReference type="AlphaFoldDB" id="A0A5C8PTN0"/>
<keyword evidence="2 3" id="KW-0456">Lyase</keyword>
<accession>A0A5C8PTN0</accession>
<gene>
    <name evidence="5" type="ORF">FHP25_06600</name>
</gene>
<dbReference type="Proteomes" id="UP000321638">
    <property type="component" value="Unassembled WGS sequence"/>
</dbReference>
<comment type="similarity">
    <text evidence="1 3">Belongs to the DapA family.</text>
</comment>
<feature type="active site" description="Proton donor/acceptor" evidence="4">
    <location>
        <position position="146"/>
    </location>
</feature>
<dbReference type="InterPro" id="IPR002220">
    <property type="entry name" value="DapA-like"/>
</dbReference>
<evidence type="ECO:0000256" key="3">
    <source>
        <dbReference type="PIRNR" id="PIRNR001365"/>
    </source>
</evidence>
<evidence type="ECO:0000313" key="5">
    <source>
        <dbReference type="EMBL" id="TXL79598.1"/>
    </source>
</evidence>
<protein>
    <submittedName>
        <fullName evidence="5">Dihydrodipicolinate synthase family protein</fullName>
    </submittedName>
</protein>
<dbReference type="PIRSF" id="PIRSF001365">
    <property type="entry name" value="DHDPS"/>
    <property type="match status" value="1"/>
</dbReference>
<evidence type="ECO:0000256" key="2">
    <source>
        <dbReference type="ARBA" id="ARBA00023239"/>
    </source>
</evidence>
<dbReference type="PRINTS" id="PR00146">
    <property type="entry name" value="DHPICSNTHASE"/>
</dbReference>
<dbReference type="SMART" id="SM01130">
    <property type="entry name" value="DHDPS"/>
    <property type="match status" value="1"/>
</dbReference>
<evidence type="ECO:0000313" key="6">
    <source>
        <dbReference type="Proteomes" id="UP000321638"/>
    </source>
</evidence>
<dbReference type="CDD" id="cd00408">
    <property type="entry name" value="DHDPS-like"/>
    <property type="match status" value="1"/>
</dbReference>
<name>A0A5C8PTN0_9HYPH</name>
<evidence type="ECO:0000256" key="1">
    <source>
        <dbReference type="ARBA" id="ARBA00007592"/>
    </source>
</evidence>
<dbReference type="SUPFAM" id="SSF51569">
    <property type="entry name" value="Aldolase"/>
    <property type="match status" value="1"/>
</dbReference>
<dbReference type="Pfam" id="PF00701">
    <property type="entry name" value="DHDPS"/>
    <property type="match status" value="1"/>
</dbReference>
<dbReference type="InterPro" id="IPR013785">
    <property type="entry name" value="Aldolase_TIM"/>
</dbReference>
<dbReference type="EMBL" id="VDUZ01000005">
    <property type="protein sequence ID" value="TXL79598.1"/>
    <property type="molecule type" value="Genomic_DNA"/>
</dbReference>